<organism evidence="4 5">
    <name type="scientific">Hymenoscyphus albidus</name>
    <dbReference type="NCBI Taxonomy" id="595503"/>
    <lineage>
        <taxon>Eukaryota</taxon>
        <taxon>Fungi</taxon>
        <taxon>Dikarya</taxon>
        <taxon>Ascomycota</taxon>
        <taxon>Pezizomycotina</taxon>
        <taxon>Leotiomycetes</taxon>
        <taxon>Helotiales</taxon>
        <taxon>Helotiaceae</taxon>
        <taxon>Hymenoscyphus</taxon>
    </lineage>
</organism>
<keyword evidence="5" id="KW-1185">Reference proteome</keyword>
<reference evidence="4" key="1">
    <citation type="submission" date="2021-07" db="EMBL/GenBank/DDBJ databases">
        <authorList>
            <person name="Durling M."/>
        </authorList>
    </citation>
    <scope>NUCLEOTIDE SEQUENCE</scope>
</reference>
<protein>
    <recommendedName>
        <fullName evidence="6">GPI anchored protein</fullName>
    </recommendedName>
</protein>
<evidence type="ECO:0008006" key="6">
    <source>
        <dbReference type="Google" id="ProtNLM"/>
    </source>
</evidence>
<dbReference type="PANTHER" id="PTHR39599">
    <property type="entry name" value="GPI-ANCHORED PROTEIN (EUROFUNG)-RELATED-RELATED"/>
    <property type="match status" value="1"/>
</dbReference>
<evidence type="ECO:0000313" key="4">
    <source>
        <dbReference type="EMBL" id="CAG8984154.1"/>
    </source>
</evidence>
<feature type="chain" id="PRO_5040147098" description="GPI anchored protein" evidence="3">
    <location>
        <begin position="25"/>
        <end position="443"/>
    </location>
</feature>
<evidence type="ECO:0000256" key="1">
    <source>
        <dbReference type="SAM" id="MobiDB-lite"/>
    </source>
</evidence>
<name>A0A9N9LZW5_9HELO</name>
<feature type="transmembrane region" description="Helical" evidence="2">
    <location>
        <begin position="425"/>
        <end position="442"/>
    </location>
</feature>
<comment type="caution">
    <text evidence="4">The sequence shown here is derived from an EMBL/GenBank/DDBJ whole genome shotgun (WGS) entry which is preliminary data.</text>
</comment>
<evidence type="ECO:0000256" key="3">
    <source>
        <dbReference type="SAM" id="SignalP"/>
    </source>
</evidence>
<feature type="region of interest" description="Disordered" evidence="1">
    <location>
        <begin position="264"/>
        <end position="305"/>
    </location>
</feature>
<evidence type="ECO:0000256" key="2">
    <source>
        <dbReference type="SAM" id="Phobius"/>
    </source>
</evidence>
<feature type="signal peptide" evidence="3">
    <location>
        <begin position="1"/>
        <end position="24"/>
    </location>
</feature>
<dbReference type="OrthoDB" id="2426396at2759"/>
<proteinExistence type="predicted"/>
<accession>A0A9N9LZW5</accession>
<evidence type="ECO:0000313" key="5">
    <source>
        <dbReference type="Proteomes" id="UP000701801"/>
    </source>
</evidence>
<gene>
    <name evidence="4" type="ORF">HYALB_00008155</name>
</gene>
<feature type="compositionally biased region" description="Low complexity" evidence="1">
    <location>
        <begin position="264"/>
        <end position="291"/>
    </location>
</feature>
<dbReference type="AlphaFoldDB" id="A0A9N9LZW5"/>
<dbReference type="Proteomes" id="UP000701801">
    <property type="component" value="Unassembled WGS sequence"/>
</dbReference>
<keyword evidence="2" id="KW-1133">Transmembrane helix</keyword>
<dbReference type="PANTHER" id="PTHR39599:SF2">
    <property type="entry name" value="ANCHORED PROTEIN, PUTATIVE (AFU_ORTHOLOGUE AFUA_1G09650)-RELATED"/>
    <property type="match status" value="1"/>
</dbReference>
<keyword evidence="2" id="KW-0812">Transmembrane</keyword>
<keyword evidence="3" id="KW-0732">Signal</keyword>
<dbReference type="EMBL" id="CAJVRM010000752">
    <property type="protein sequence ID" value="CAG8984154.1"/>
    <property type="molecule type" value="Genomic_DNA"/>
</dbReference>
<keyword evidence="2" id="KW-0472">Membrane</keyword>
<sequence length="443" mass="46047">MRLDSILRLPASILLLTASHTISAESSDENENPAPWQANLDARNRAQDGFLRRRAVEEHLRMGRRPVGVMKMSEDEGEKFYMEYWQFDGDSTPSLLQASSPLRPRDDEETILLSNGTMVMSFRSPFALHTPDEVNRMDLRARGAAVLALLEKRAFICPVGTLDCSSIGYPNSCCSTSESCFKIEDTGLGPVGCCPKGSTCGGTISSCDAPNTPCAANLGGGCCIPNYTCEGVGCVQISTVIVTATPPAASTSSIVIVSPPTTSSTRPLTTSIASPSTTPISTSQTLTTTATGVPPVRPTSESISTPTSGIETLCPTGFYACSAHYDGGCCRVGRNCEKTSCPTTSSTTIISNGLTIAVPIGPAATSAHPTGACATGWTSCAQTDGGNCCPTGFQCGTASCTSLSASATAIVGKGTPNSGTRIDRGVAWIFATAALLPVFLFVV</sequence>